<name>A0ABP8E9R7_9FLAO</name>
<evidence type="ECO:0000256" key="5">
    <source>
        <dbReference type="ARBA" id="ARBA00023098"/>
    </source>
</evidence>
<accession>A0ABP8E9R7</accession>
<evidence type="ECO:0000256" key="2">
    <source>
        <dbReference type="ARBA" id="ARBA00022692"/>
    </source>
</evidence>
<keyword evidence="2 7" id="KW-0812">Transmembrane</keyword>
<evidence type="ECO:0000313" key="9">
    <source>
        <dbReference type="EMBL" id="GAA4268909.1"/>
    </source>
</evidence>
<dbReference type="Pfam" id="PF04116">
    <property type="entry name" value="FA_hydroxylase"/>
    <property type="match status" value="1"/>
</dbReference>
<dbReference type="PANTHER" id="PTHR21624">
    <property type="entry name" value="STEROL DESATURASE-RELATED PROTEIN"/>
    <property type="match status" value="1"/>
</dbReference>
<dbReference type="PANTHER" id="PTHR21624:SF1">
    <property type="entry name" value="ALKYLGLYCEROL MONOOXYGENASE"/>
    <property type="match status" value="1"/>
</dbReference>
<keyword evidence="4" id="KW-0560">Oxidoreductase</keyword>
<feature type="transmembrane region" description="Helical" evidence="7">
    <location>
        <begin position="83"/>
        <end position="99"/>
    </location>
</feature>
<organism evidence="9 10">
    <name type="scientific">Hyunsoonleella aestuarii</name>
    <dbReference type="NCBI Taxonomy" id="912802"/>
    <lineage>
        <taxon>Bacteria</taxon>
        <taxon>Pseudomonadati</taxon>
        <taxon>Bacteroidota</taxon>
        <taxon>Flavobacteriia</taxon>
        <taxon>Flavobacteriales</taxon>
        <taxon>Flavobacteriaceae</taxon>
    </lineage>
</organism>
<evidence type="ECO:0000256" key="7">
    <source>
        <dbReference type="SAM" id="Phobius"/>
    </source>
</evidence>
<evidence type="ECO:0000313" key="10">
    <source>
        <dbReference type="Proteomes" id="UP001500027"/>
    </source>
</evidence>
<evidence type="ECO:0000256" key="4">
    <source>
        <dbReference type="ARBA" id="ARBA00023002"/>
    </source>
</evidence>
<feature type="domain" description="Fatty acid hydroxylase" evidence="8">
    <location>
        <begin position="86"/>
        <end position="220"/>
    </location>
</feature>
<keyword evidence="3 7" id="KW-1133">Transmembrane helix</keyword>
<comment type="subcellular location">
    <subcellularLocation>
        <location evidence="1">Endomembrane system</location>
        <topology evidence="1">Multi-pass membrane protein</topology>
    </subcellularLocation>
</comment>
<keyword evidence="10" id="KW-1185">Reference proteome</keyword>
<evidence type="ECO:0000259" key="8">
    <source>
        <dbReference type="Pfam" id="PF04116"/>
    </source>
</evidence>
<comment type="caution">
    <text evidence="9">The sequence shown here is derived from an EMBL/GenBank/DDBJ whole genome shotgun (WGS) entry which is preliminary data.</text>
</comment>
<dbReference type="InterPro" id="IPR051689">
    <property type="entry name" value="Sterol_desaturase/TMEM195"/>
</dbReference>
<sequence length="310" mass="37153">MDSLLNQEVLYKWSTPFFAVIIIFEILVSYYYQKKNYTFKDTFTNVYFAAINIGLDLIMKVISLFVLGFFYQHHLLTWENQTLIYWVFVFVFQDFLYYIQHYVDHHSRFFWAVHVTHHNSKYYNLTTGFRSSVFQPLYRYLFFIPLAIMGVPSLHIMFAYALGQIYGVFCHTKFIKYNFGFFGKIFVTPSHHRVHHASNIMYLDKNLGTVLIIWDKIFGTFQAEKTTEDYEEIKFGLTENQKSTGLFNIIFHEWNSILKDFFINKRHLSLQIRLKYVFYRPGWSHDGSTETSKELQEKLIDKKRTIANNV</sequence>
<gene>
    <name evidence="9" type="ORF">GCM10022257_10100</name>
</gene>
<dbReference type="Proteomes" id="UP001500027">
    <property type="component" value="Unassembled WGS sequence"/>
</dbReference>
<dbReference type="InterPro" id="IPR006694">
    <property type="entry name" value="Fatty_acid_hydroxylase"/>
</dbReference>
<reference evidence="10" key="1">
    <citation type="journal article" date="2019" name="Int. J. Syst. Evol. Microbiol.">
        <title>The Global Catalogue of Microorganisms (GCM) 10K type strain sequencing project: providing services to taxonomists for standard genome sequencing and annotation.</title>
        <authorList>
            <consortium name="The Broad Institute Genomics Platform"/>
            <consortium name="The Broad Institute Genome Sequencing Center for Infectious Disease"/>
            <person name="Wu L."/>
            <person name="Ma J."/>
        </authorList>
    </citation>
    <scope>NUCLEOTIDE SEQUENCE [LARGE SCALE GENOMIC DNA]</scope>
    <source>
        <strain evidence="10">JCM 17452</strain>
    </source>
</reference>
<evidence type="ECO:0000256" key="6">
    <source>
        <dbReference type="ARBA" id="ARBA00023136"/>
    </source>
</evidence>
<dbReference type="RefSeq" id="WP_139001162.1">
    <property type="nucleotide sequence ID" value="NZ_BAABAV010000001.1"/>
</dbReference>
<evidence type="ECO:0000256" key="1">
    <source>
        <dbReference type="ARBA" id="ARBA00004127"/>
    </source>
</evidence>
<keyword evidence="6 7" id="KW-0472">Membrane</keyword>
<dbReference type="EMBL" id="BAABAV010000001">
    <property type="protein sequence ID" value="GAA4268909.1"/>
    <property type="molecule type" value="Genomic_DNA"/>
</dbReference>
<protein>
    <submittedName>
        <fullName evidence="9">Sterol desaturase family protein</fullName>
    </submittedName>
</protein>
<feature type="transmembrane region" description="Helical" evidence="7">
    <location>
        <begin position="13"/>
        <end position="32"/>
    </location>
</feature>
<keyword evidence="5" id="KW-0443">Lipid metabolism</keyword>
<feature type="transmembrane region" description="Helical" evidence="7">
    <location>
        <begin position="44"/>
        <end position="71"/>
    </location>
</feature>
<evidence type="ECO:0000256" key="3">
    <source>
        <dbReference type="ARBA" id="ARBA00022989"/>
    </source>
</evidence>
<proteinExistence type="predicted"/>
<feature type="transmembrane region" description="Helical" evidence="7">
    <location>
        <begin position="140"/>
        <end position="162"/>
    </location>
</feature>